<feature type="domain" description="N-acetyltransferase" evidence="10">
    <location>
        <begin position="46"/>
        <end position="200"/>
    </location>
</feature>
<dbReference type="AlphaFoldDB" id="A0A369TGG6"/>
<dbReference type="InterPro" id="IPR012772">
    <property type="entry name" value="Ectoine_EctA"/>
</dbReference>
<comment type="catalytic activity">
    <reaction evidence="7 8">
        <text>L-2,4-diaminobutanoate + acetyl-CoA = (2S)-4-acetamido-2-aminobutanoate + CoA + H(+)</text>
        <dbReference type="Rhea" id="RHEA:16901"/>
        <dbReference type="ChEBI" id="CHEBI:15378"/>
        <dbReference type="ChEBI" id="CHEBI:57287"/>
        <dbReference type="ChEBI" id="CHEBI:57288"/>
        <dbReference type="ChEBI" id="CHEBI:58761"/>
        <dbReference type="ChEBI" id="CHEBI:58929"/>
        <dbReference type="EC" id="2.3.1.178"/>
    </reaction>
</comment>
<evidence type="ECO:0000313" key="11">
    <source>
        <dbReference type="EMBL" id="RDD63704.1"/>
    </source>
</evidence>
<reference evidence="11 12" key="1">
    <citation type="submission" date="2018-07" db="EMBL/GenBank/DDBJ databases">
        <title>Venubactetium sediminum gen. nov., sp. nov., isolated from a marine solar saltern.</title>
        <authorList>
            <person name="Wang S."/>
        </authorList>
    </citation>
    <scope>NUCLEOTIDE SEQUENCE [LARGE SCALE GENOMIC DNA]</scope>
    <source>
        <strain evidence="11 12">WD2A32</strain>
    </source>
</reference>
<dbReference type="UniPathway" id="UPA00067">
    <property type="reaction ID" value="UER00122"/>
</dbReference>
<accession>A0A369TGG6</accession>
<keyword evidence="6 8" id="KW-0012">Acyltransferase</keyword>
<evidence type="ECO:0000256" key="7">
    <source>
        <dbReference type="ARBA" id="ARBA00048924"/>
    </source>
</evidence>
<dbReference type="GO" id="GO:0019491">
    <property type="term" value="P:ectoine biosynthetic process"/>
    <property type="evidence" value="ECO:0007669"/>
    <property type="project" value="UniProtKB-UniPathway"/>
</dbReference>
<keyword evidence="5 8" id="KW-0808">Transferase</keyword>
<dbReference type="Pfam" id="PF00583">
    <property type="entry name" value="Acetyltransf_1"/>
    <property type="match status" value="1"/>
</dbReference>
<sequence>MKVPQTSSPDIHTVDIRNTGLLDPDAEGSAAGDAAKAGKRERRSLYTFRKPEKEDGAAMHELVEKTGVLDVNSAYSYLMLGEYFSDTCVVAERGGRIVGFVSGFIPPERPDTVFVWQVGVANSEKGRGLAKRLIRQLLQSEVCADVHYLESTVTPSNVPSTRLFRSIARELHTSCVIDSGFHESLFPDKGDHESERLFRIGPF</sequence>
<proteinExistence type="inferred from homology"/>
<evidence type="ECO:0000256" key="2">
    <source>
        <dbReference type="ARBA" id="ARBA00010712"/>
    </source>
</evidence>
<organism evidence="11 12">
    <name type="scientific">Ferruginivarius sediminum</name>
    <dbReference type="NCBI Taxonomy" id="2661937"/>
    <lineage>
        <taxon>Bacteria</taxon>
        <taxon>Pseudomonadati</taxon>
        <taxon>Pseudomonadota</taxon>
        <taxon>Alphaproteobacteria</taxon>
        <taxon>Rhodospirillales</taxon>
        <taxon>Rhodospirillaceae</taxon>
        <taxon>Ferruginivarius</taxon>
    </lineage>
</organism>
<dbReference type="SUPFAM" id="SSF55729">
    <property type="entry name" value="Acyl-CoA N-acyltransferases (Nat)"/>
    <property type="match status" value="1"/>
</dbReference>
<keyword evidence="12" id="KW-1185">Reference proteome</keyword>
<name>A0A369TGG6_9PROT</name>
<evidence type="ECO:0000256" key="8">
    <source>
        <dbReference type="RuleBase" id="RU365045"/>
    </source>
</evidence>
<dbReference type="RefSeq" id="WP_114580217.1">
    <property type="nucleotide sequence ID" value="NZ_QPMH01000001.1"/>
</dbReference>
<comment type="similarity">
    <text evidence="2 8">Belongs to the acetyltransferase family. EctA subfamily.</text>
</comment>
<evidence type="ECO:0000256" key="9">
    <source>
        <dbReference type="SAM" id="MobiDB-lite"/>
    </source>
</evidence>
<gene>
    <name evidence="8 11" type="primary">ectA</name>
    <name evidence="11" type="ORF">DRB17_00540</name>
</gene>
<dbReference type="PROSITE" id="PS51186">
    <property type="entry name" value="GNAT"/>
    <property type="match status" value="1"/>
</dbReference>
<feature type="compositionally biased region" description="Polar residues" evidence="9">
    <location>
        <begin position="1"/>
        <end position="10"/>
    </location>
</feature>
<evidence type="ECO:0000256" key="1">
    <source>
        <dbReference type="ARBA" id="ARBA00004978"/>
    </source>
</evidence>
<dbReference type="EC" id="2.3.1.178" evidence="3 8"/>
<protein>
    <recommendedName>
        <fullName evidence="4 8">L-2,4-diaminobutyric acid acetyltransferase</fullName>
        <shortName evidence="8">DABA acetyltransferase</shortName>
        <ecNumber evidence="3 8">2.3.1.178</ecNumber>
    </recommendedName>
</protein>
<dbReference type="Gene3D" id="3.40.630.30">
    <property type="match status" value="1"/>
</dbReference>
<dbReference type="InterPro" id="IPR000182">
    <property type="entry name" value="GNAT_dom"/>
</dbReference>
<feature type="region of interest" description="Disordered" evidence="9">
    <location>
        <begin position="1"/>
        <end position="38"/>
    </location>
</feature>
<dbReference type="EMBL" id="QPMH01000001">
    <property type="protein sequence ID" value="RDD63704.1"/>
    <property type="molecule type" value="Genomic_DNA"/>
</dbReference>
<evidence type="ECO:0000256" key="3">
    <source>
        <dbReference type="ARBA" id="ARBA00012355"/>
    </source>
</evidence>
<dbReference type="GO" id="GO:0033816">
    <property type="term" value="F:diaminobutyrate acetyltransferase activity"/>
    <property type="evidence" value="ECO:0007669"/>
    <property type="project" value="UniProtKB-EC"/>
</dbReference>
<dbReference type="InterPro" id="IPR016181">
    <property type="entry name" value="Acyl_CoA_acyltransferase"/>
</dbReference>
<comment type="pathway">
    <text evidence="1 8">Amine and polyamine biosynthesis; ectoine biosynthesis; L-ectoine from L-aspartate 4-semialdehyde: step 2/3.</text>
</comment>
<evidence type="ECO:0000259" key="10">
    <source>
        <dbReference type="PROSITE" id="PS51186"/>
    </source>
</evidence>
<evidence type="ECO:0000313" key="12">
    <source>
        <dbReference type="Proteomes" id="UP000253941"/>
    </source>
</evidence>
<dbReference type="Proteomes" id="UP000253941">
    <property type="component" value="Unassembled WGS sequence"/>
</dbReference>
<dbReference type="CDD" id="cd04301">
    <property type="entry name" value="NAT_SF"/>
    <property type="match status" value="1"/>
</dbReference>
<evidence type="ECO:0000256" key="6">
    <source>
        <dbReference type="ARBA" id="ARBA00023315"/>
    </source>
</evidence>
<comment type="function">
    <text evidence="8">Catalyzes the acetylation of L-2,4-diaminobutyrate (DABA) to gamma-N-acetyl-alpha,gamma-diaminobutyric acid (ADABA) with acetyl coenzyme A.</text>
</comment>
<comment type="caution">
    <text evidence="11">The sequence shown here is derived from an EMBL/GenBank/DDBJ whole genome shotgun (WGS) entry which is preliminary data.</text>
</comment>
<evidence type="ECO:0000256" key="4">
    <source>
        <dbReference type="ARBA" id="ARBA00017935"/>
    </source>
</evidence>
<evidence type="ECO:0000256" key="5">
    <source>
        <dbReference type="ARBA" id="ARBA00022679"/>
    </source>
</evidence>
<dbReference type="NCBIfam" id="TIGR02406">
    <property type="entry name" value="ectoine_EctA"/>
    <property type="match status" value="1"/>
</dbReference>